<organism evidence="1 2">
    <name type="scientific">Homoserinibacter gongjuensis</name>
    <dbReference type="NCBI Taxonomy" id="1162968"/>
    <lineage>
        <taxon>Bacteria</taxon>
        <taxon>Bacillati</taxon>
        <taxon>Actinomycetota</taxon>
        <taxon>Actinomycetes</taxon>
        <taxon>Micrococcales</taxon>
        <taxon>Microbacteriaceae</taxon>
        <taxon>Homoserinibacter</taxon>
    </lineage>
</organism>
<evidence type="ECO:0008006" key="3">
    <source>
        <dbReference type="Google" id="ProtNLM"/>
    </source>
</evidence>
<dbReference type="EMBL" id="BSVA01000001">
    <property type="protein sequence ID" value="GMA92825.1"/>
    <property type="molecule type" value="Genomic_DNA"/>
</dbReference>
<dbReference type="RefSeq" id="WP_284301597.1">
    <property type="nucleotide sequence ID" value="NZ_BSVA01000001.1"/>
</dbReference>
<dbReference type="Proteomes" id="UP001157069">
    <property type="component" value="Unassembled WGS sequence"/>
</dbReference>
<accession>A0ABQ6JZW1</accession>
<protein>
    <recommendedName>
        <fullName evidence="3">DUF222 domain-containing protein</fullName>
    </recommendedName>
</protein>
<proteinExistence type="predicted"/>
<gene>
    <name evidence="1" type="ORF">GCM10025869_33540</name>
</gene>
<sequence>MRGALLSALRRVDPDSAWALDLHDARLVHDRDTVAAEVAGDEALDAIIDLPELAEVRWLDLLPAGVGLDRARSGAAIAATVAWALEEPEADGLLDDAVTIVMAIRAACPSPLTGEATPAEVAAAVEPTEAKTFTEAALGARIALVDALDGLPAVDAAAHWAGLVQWALATATPEAALQPAIELIDSAADSRVDLLAARLGVERNERNLTAPEVRAMIRLQLRQVARGIAIDHLAWVDVAETIPTTALDSIAPEWLRTGPAADEVEAAADVIALSIITNADWSAWSKLVTPADRAVAWRLSSNTGLPATTLTLIIADGPSADLYDQVAKQLTVGASIGARRAGLTDFGTLPTTPDKARVAMEALATLQGKARGVDGPLAHEILATVASVLTSVQKTRAKTALAMWPNVRISGTVRSSLETAGILESRNPLKRLIGRGRKKK</sequence>
<evidence type="ECO:0000313" key="1">
    <source>
        <dbReference type="EMBL" id="GMA92825.1"/>
    </source>
</evidence>
<name>A0ABQ6JZW1_9MICO</name>
<keyword evidence="2" id="KW-1185">Reference proteome</keyword>
<comment type="caution">
    <text evidence="1">The sequence shown here is derived from an EMBL/GenBank/DDBJ whole genome shotgun (WGS) entry which is preliminary data.</text>
</comment>
<reference evidence="2" key="1">
    <citation type="journal article" date="2019" name="Int. J. Syst. Evol. Microbiol.">
        <title>The Global Catalogue of Microorganisms (GCM) 10K type strain sequencing project: providing services to taxonomists for standard genome sequencing and annotation.</title>
        <authorList>
            <consortium name="The Broad Institute Genomics Platform"/>
            <consortium name="The Broad Institute Genome Sequencing Center for Infectious Disease"/>
            <person name="Wu L."/>
            <person name="Ma J."/>
        </authorList>
    </citation>
    <scope>NUCLEOTIDE SEQUENCE [LARGE SCALE GENOMIC DNA]</scope>
    <source>
        <strain evidence="2">NBRC 108755</strain>
    </source>
</reference>
<evidence type="ECO:0000313" key="2">
    <source>
        <dbReference type="Proteomes" id="UP001157069"/>
    </source>
</evidence>